<dbReference type="InterPro" id="IPR013196">
    <property type="entry name" value="HTH_11"/>
</dbReference>
<dbReference type="PROSITE" id="PS52050">
    <property type="entry name" value="WYL"/>
    <property type="match status" value="1"/>
</dbReference>
<dbReference type="InterPro" id="IPR036390">
    <property type="entry name" value="WH_DNA-bd_sf"/>
</dbReference>
<dbReference type="Pfam" id="PF13280">
    <property type="entry name" value="WYL"/>
    <property type="match status" value="1"/>
</dbReference>
<dbReference type="Proteomes" id="UP000288227">
    <property type="component" value="Unassembled WGS sequence"/>
</dbReference>
<evidence type="ECO:0000259" key="3">
    <source>
        <dbReference type="PROSITE" id="PS51000"/>
    </source>
</evidence>
<dbReference type="InterPro" id="IPR001034">
    <property type="entry name" value="DeoR_HTH"/>
</dbReference>
<protein>
    <submittedName>
        <fullName evidence="4">YafY family transcriptional regulator</fullName>
    </submittedName>
</protein>
<accession>A0A401U943</accession>
<evidence type="ECO:0000313" key="4">
    <source>
        <dbReference type="EMBL" id="GCC51406.1"/>
    </source>
</evidence>
<feature type="domain" description="HTH deoR-type" evidence="3">
    <location>
        <begin position="3"/>
        <end position="58"/>
    </location>
</feature>
<dbReference type="InterPro" id="IPR028349">
    <property type="entry name" value="PafC-like"/>
</dbReference>
<dbReference type="RefSeq" id="WP_127122072.1">
    <property type="nucleotide sequence ID" value="NZ_BHXQ01000003.1"/>
</dbReference>
<evidence type="ECO:0000313" key="5">
    <source>
        <dbReference type="Proteomes" id="UP000288227"/>
    </source>
</evidence>
<dbReference type="PANTHER" id="PTHR34580">
    <property type="match status" value="1"/>
</dbReference>
<dbReference type="Pfam" id="PF08279">
    <property type="entry name" value="HTH_11"/>
    <property type="match status" value="1"/>
</dbReference>
<dbReference type="InterPro" id="IPR051534">
    <property type="entry name" value="CBASS_pafABC_assoc_protein"/>
</dbReference>
<dbReference type="GO" id="GO:0003700">
    <property type="term" value="F:DNA-binding transcription factor activity"/>
    <property type="evidence" value="ECO:0007669"/>
    <property type="project" value="InterPro"/>
</dbReference>
<dbReference type="AlphaFoldDB" id="A0A401U943"/>
<sequence>MNRIDRLTAILIHLQSKRVVKSEELADRFSISQRTVYRDVKALMEAGVPIGSEAGKGYFIVDGYHLPPVMFTQDEASAMMLAGKLVEKLTDKSVQTSFDSALHKIKAVLHESEKDHLESLQNLVQVLERPRNEEQPSGNFPDNFLTTIQRAVVKKQVLVIEYTNNKQELTSRELEPIGIFYYSSAWHLIAWCRLRNDYRDFRADRIRSLVNTEKPVENRNLLSLKEYMTSMGQMHEGLIKAVVCFDKGMLKGRQVYGSFSQEDQGDRIKIVFLIDNLIYIARMLLVYGSAATIEEPEELKHIMSELTEELFSHYGKVKELQPADS</sequence>
<dbReference type="PROSITE" id="PS51000">
    <property type="entry name" value="HTH_DEOR_2"/>
    <property type="match status" value="1"/>
</dbReference>
<reference evidence="4 5" key="1">
    <citation type="submission" date="2018-11" db="EMBL/GenBank/DDBJ databases">
        <title>Chryseotalea sanarue gen. nov., sp., nov., a member of the family Cytophagaceae, isolated from a brackish lake in Hamamatsu Japan.</title>
        <authorList>
            <person name="Maejima Y."/>
            <person name="Iino T."/>
            <person name="Muraguchi Y."/>
            <person name="Fukuda K."/>
            <person name="Ohkuma M."/>
            <person name="Moriuchi R."/>
            <person name="Dohra H."/>
            <person name="Kimbara K."/>
            <person name="Shintani M."/>
        </authorList>
    </citation>
    <scope>NUCLEOTIDE SEQUENCE [LARGE SCALE GENOMIC DNA]</scope>
    <source>
        <strain evidence="4 5">Ys</strain>
    </source>
</reference>
<dbReference type="InterPro" id="IPR036388">
    <property type="entry name" value="WH-like_DNA-bd_sf"/>
</dbReference>
<evidence type="ECO:0000256" key="1">
    <source>
        <dbReference type="ARBA" id="ARBA00023015"/>
    </source>
</evidence>
<proteinExistence type="predicted"/>
<gene>
    <name evidence="4" type="ORF">SanaruYs_16310</name>
</gene>
<keyword evidence="1" id="KW-0805">Transcription regulation</keyword>
<keyword evidence="5" id="KW-1185">Reference proteome</keyword>
<dbReference type="PANTHER" id="PTHR34580:SF3">
    <property type="entry name" value="PROTEIN PAFB"/>
    <property type="match status" value="1"/>
</dbReference>
<dbReference type="EMBL" id="BHXQ01000003">
    <property type="protein sequence ID" value="GCC51406.1"/>
    <property type="molecule type" value="Genomic_DNA"/>
</dbReference>
<name>A0A401U943_9BACT</name>
<evidence type="ECO:0000256" key="2">
    <source>
        <dbReference type="ARBA" id="ARBA00023163"/>
    </source>
</evidence>
<dbReference type="Gene3D" id="1.10.10.10">
    <property type="entry name" value="Winged helix-like DNA-binding domain superfamily/Winged helix DNA-binding domain"/>
    <property type="match status" value="1"/>
</dbReference>
<comment type="caution">
    <text evidence="4">The sequence shown here is derived from an EMBL/GenBank/DDBJ whole genome shotgun (WGS) entry which is preliminary data.</text>
</comment>
<organism evidence="4 5">
    <name type="scientific">Chryseotalea sanaruensis</name>
    <dbReference type="NCBI Taxonomy" id="2482724"/>
    <lineage>
        <taxon>Bacteria</taxon>
        <taxon>Pseudomonadati</taxon>
        <taxon>Bacteroidota</taxon>
        <taxon>Cytophagia</taxon>
        <taxon>Cytophagales</taxon>
        <taxon>Chryseotaleaceae</taxon>
        <taxon>Chryseotalea</taxon>
    </lineage>
</organism>
<dbReference type="InterPro" id="IPR026881">
    <property type="entry name" value="WYL_dom"/>
</dbReference>
<keyword evidence="2" id="KW-0804">Transcription</keyword>
<dbReference type="PIRSF" id="PIRSF016838">
    <property type="entry name" value="PafC"/>
    <property type="match status" value="1"/>
</dbReference>
<dbReference type="SUPFAM" id="SSF46785">
    <property type="entry name" value="Winged helix' DNA-binding domain"/>
    <property type="match status" value="1"/>
</dbReference>
<dbReference type="OrthoDB" id="9815009at2"/>